<organism evidence="9 10">
    <name type="scientific">Cohnella cellulosilytica</name>
    <dbReference type="NCBI Taxonomy" id="986710"/>
    <lineage>
        <taxon>Bacteria</taxon>
        <taxon>Bacillati</taxon>
        <taxon>Bacillota</taxon>
        <taxon>Bacilli</taxon>
        <taxon>Bacillales</taxon>
        <taxon>Paenibacillaceae</taxon>
        <taxon>Cohnella</taxon>
    </lineage>
</organism>
<dbReference type="PANTHER" id="PTHR46577:SF2">
    <property type="entry name" value="TRANSCRIPTIONAL REGULATORY PROTEIN"/>
    <property type="match status" value="1"/>
</dbReference>
<dbReference type="Gene3D" id="1.10.10.10">
    <property type="entry name" value="Winged helix-like DNA-binding domain superfamily/Winged helix DNA-binding domain"/>
    <property type="match status" value="1"/>
</dbReference>
<dbReference type="InterPro" id="IPR036390">
    <property type="entry name" value="WH_DNA-bd_sf"/>
</dbReference>
<dbReference type="InterPro" id="IPR015422">
    <property type="entry name" value="PyrdxlP-dep_Trfase_small"/>
</dbReference>
<keyword evidence="4" id="KW-0663">Pyridoxal phosphate</keyword>
<dbReference type="SMART" id="SM00345">
    <property type="entry name" value="HTH_GNTR"/>
    <property type="match status" value="1"/>
</dbReference>
<evidence type="ECO:0000313" key="10">
    <source>
        <dbReference type="Proteomes" id="UP001596378"/>
    </source>
</evidence>
<comment type="caution">
    <text evidence="9">The sequence shown here is derived from an EMBL/GenBank/DDBJ whole genome shotgun (WGS) entry which is preliminary data.</text>
</comment>
<keyword evidence="3 9" id="KW-0032">Aminotransferase</keyword>
<dbReference type="CDD" id="cd07377">
    <property type="entry name" value="WHTH_GntR"/>
    <property type="match status" value="1"/>
</dbReference>
<evidence type="ECO:0000256" key="6">
    <source>
        <dbReference type="ARBA" id="ARBA00023125"/>
    </source>
</evidence>
<dbReference type="InterPro" id="IPR015421">
    <property type="entry name" value="PyrdxlP-dep_Trfase_major"/>
</dbReference>
<feature type="domain" description="HTH gntR-type" evidence="8">
    <location>
        <begin position="10"/>
        <end position="78"/>
    </location>
</feature>
<dbReference type="InterPro" id="IPR051446">
    <property type="entry name" value="HTH_trans_reg/aminotransferase"/>
</dbReference>
<dbReference type="PRINTS" id="PR00035">
    <property type="entry name" value="HTHGNTR"/>
</dbReference>
<dbReference type="GO" id="GO:0008483">
    <property type="term" value="F:transaminase activity"/>
    <property type="evidence" value="ECO:0007669"/>
    <property type="project" value="UniProtKB-KW"/>
</dbReference>
<keyword evidence="6" id="KW-0238">DNA-binding</keyword>
<comment type="similarity">
    <text evidence="2">In the C-terminal section; belongs to the class-I pyridoxal-phosphate-dependent aminotransferase family.</text>
</comment>
<dbReference type="RefSeq" id="WP_378048321.1">
    <property type="nucleotide sequence ID" value="NZ_JBHMDN010000016.1"/>
</dbReference>
<accession>A0ABW2F638</accession>
<dbReference type="EMBL" id="JBHTAI010000002">
    <property type="protein sequence ID" value="MFC7147632.1"/>
    <property type="molecule type" value="Genomic_DNA"/>
</dbReference>
<dbReference type="SUPFAM" id="SSF53383">
    <property type="entry name" value="PLP-dependent transferases"/>
    <property type="match status" value="1"/>
</dbReference>
<dbReference type="InterPro" id="IPR004839">
    <property type="entry name" value="Aminotransferase_I/II_large"/>
</dbReference>
<dbReference type="Gene3D" id="3.90.1150.10">
    <property type="entry name" value="Aspartate Aminotransferase, domain 1"/>
    <property type="match status" value="1"/>
</dbReference>
<evidence type="ECO:0000313" key="9">
    <source>
        <dbReference type="EMBL" id="MFC7147632.1"/>
    </source>
</evidence>
<dbReference type="InterPro" id="IPR000524">
    <property type="entry name" value="Tscrpt_reg_HTH_GntR"/>
</dbReference>
<evidence type="ECO:0000256" key="5">
    <source>
        <dbReference type="ARBA" id="ARBA00023015"/>
    </source>
</evidence>
<gene>
    <name evidence="9" type="ORF">ACFQMJ_03700</name>
</gene>
<sequence>MWKPDRQSPLPLYLQISEHLQERIVGGEFPPGSPLPSERKLARLFGVNRSTVVQAYAELRSHGFTESIPGSKTIVGPFKHANAEIRTPEWHRYAESGSFLPNLPFLRLIRENLAGDPSIIDFASGKLSVDLSPDREIGRIMRNLPYPPAEGYDGGQGFLPLRKALAEFLERHRSIRTTEASVLITSGSQQSLYLITQCLLSPGDAVAVETPSFTRSLSMFQSAGLRLYRLPVDERGVDPDAVRTLHRNHRIKMIFVNPNYQNPTGTVLDPGRRSRLLETASELGLPIVEDDPHSLTADDAPLPLKAEDAASNTLYIGSFSKIAAAGLRIGWIVAPHSVISRLTDARRQMDLGFSVIPQQIAARFIGSPQFAPHIERLRQQLTYKRDLMAEALERELPGLVSFSLPEGGLHLWCKINAAMNDSRLLDEALGHGVAFVPGSLYGAEAGHMRLTYARPKAEEIDLGIARLAEAIRSVAE</sequence>
<evidence type="ECO:0000256" key="3">
    <source>
        <dbReference type="ARBA" id="ARBA00022576"/>
    </source>
</evidence>
<reference evidence="10" key="1">
    <citation type="journal article" date="2019" name="Int. J. Syst. Evol. Microbiol.">
        <title>The Global Catalogue of Microorganisms (GCM) 10K type strain sequencing project: providing services to taxonomists for standard genome sequencing and annotation.</title>
        <authorList>
            <consortium name="The Broad Institute Genomics Platform"/>
            <consortium name="The Broad Institute Genome Sequencing Center for Infectious Disease"/>
            <person name="Wu L."/>
            <person name="Ma J."/>
        </authorList>
    </citation>
    <scope>NUCLEOTIDE SEQUENCE [LARGE SCALE GENOMIC DNA]</scope>
    <source>
        <strain evidence="10">KCTC 12907</strain>
    </source>
</reference>
<proteinExistence type="inferred from homology"/>
<dbReference type="Pfam" id="PF00392">
    <property type="entry name" value="GntR"/>
    <property type="match status" value="1"/>
</dbReference>
<evidence type="ECO:0000256" key="7">
    <source>
        <dbReference type="ARBA" id="ARBA00023163"/>
    </source>
</evidence>
<keyword evidence="5" id="KW-0805">Transcription regulation</keyword>
<comment type="cofactor">
    <cofactor evidence="1">
        <name>pyridoxal 5'-phosphate</name>
        <dbReference type="ChEBI" id="CHEBI:597326"/>
    </cofactor>
</comment>
<dbReference type="InterPro" id="IPR036388">
    <property type="entry name" value="WH-like_DNA-bd_sf"/>
</dbReference>
<dbReference type="InterPro" id="IPR015424">
    <property type="entry name" value="PyrdxlP-dep_Trfase"/>
</dbReference>
<keyword evidence="3 9" id="KW-0808">Transferase</keyword>
<evidence type="ECO:0000256" key="1">
    <source>
        <dbReference type="ARBA" id="ARBA00001933"/>
    </source>
</evidence>
<keyword evidence="7" id="KW-0804">Transcription</keyword>
<protein>
    <submittedName>
        <fullName evidence="9">PLP-dependent aminotransferase family protein</fullName>
    </submittedName>
</protein>
<dbReference type="PANTHER" id="PTHR46577">
    <property type="entry name" value="HTH-TYPE TRANSCRIPTIONAL REGULATORY PROTEIN GABR"/>
    <property type="match status" value="1"/>
</dbReference>
<evidence type="ECO:0000259" key="8">
    <source>
        <dbReference type="PROSITE" id="PS50949"/>
    </source>
</evidence>
<dbReference type="Pfam" id="PF00155">
    <property type="entry name" value="Aminotran_1_2"/>
    <property type="match status" value="1"/>
</dbReference>
<dbReference type="Gene3D" id="3.40.640.10">
    <property type="entry name" value="Type I PLP-dependent aspartate aminotransferase-like (Major domain)"/>
    <property type="match status" value="1"/>
</dbReference>
<evidence type="ECO:0000256" key="2">
    <source>
        <dbReference type="ARBA" id="ARBA00005384"/>
    </source>
</evidence>
<evidence type="ECO:0000256" key="4">
    <source>
        <dbReference type="ARBA" id="ARBA00022898"/>
    </source>
</evidence>
<dbReference type="Proteomes" id="UP001596378">
    <property type="component" value="Unassembled WGS sequence"/>
</dbReference>
<dbReference type="CDD" id="cd00609">
    <property type="entry name" value="AAT_like"/>
    <property type="match status" value="1"/>
</dbReference>
<name>A0ABW2F638_9BACL</name>
<keyword evidence="10" id="KW-1185">Reference proteome</keyword>
<dbReference type="SUPFAM" id="SSF46785">
    <property type="entry name" value="Winged helix' DNA-binding domain"/>
    <property type="match status" value="1"/>
</dbReference>
<dbReference type="PROSITE" id="PS50949">
    <property type="entry name" value="HTH_GNTR"/>
    <property type="match status" value="1"/>
</dbReference>